<gene>
    <name evidence="3" type="primary">wcbD</name>
    <name evidence="3" type="ORF">ICHIAU1_19560</name>
</gene>
<keyword evidence="4" id="KW-1185">Reference proteome</keyword>
<dbReference type="Proteomes" id="UP000463961">
    <property type="component" value="Chromosome"/>
</dbReference>
<dbReference type="RefSeq" id="WP_162049634.1">
    <property type="nucleotide sequence ID" value="NZ_AP022347.1"/>
</dbReference>
<evidence type="ECO:0000256" key="1">
    <source>
        <dbReference type="SAM" id="Coils"/>
    </source>
</evidence>
<feature type="transmembrane region" description="Helical" evidence="2">
    <location>
        <begin position="297"/>
        <end position="318"/>
    </location>
</feature>
<keyword evidence="2" id="KW-1133">Transmembrane helix</keyword>
<dbReference type="GO" id="GO:0005886">
    <property type="term" value="C:plasma membrane"/>
    <property type="evidence" value="ECO:0007669"/>
    <property type="project" value="TreeGrafter"/>
</dbReference>
<feature type="transmembrane region" description="Helical" evidence="2">
    <location>
        <begin position="38"/>
        <end position="58"/>
    </location>
</feature>
<dbReference type="PANTHER" id="PTHR32309:SF13">
    <property type="entry name" value="FERRIC ENTEROBACTIN TRANSPORT PROTEIN FEPE"/>
    <property type="match status" value="1"/>
</dbReference>
<proteinExistence type="predicted"/>
<feature type="coiled-coil region" evidence="1">
    <location>
        <begin position="205"/>
        <end position="271"/>
    </location>
</feature>
<name>A0A7R6RBH3_9RHOO</name>
<keyword evidence="2" id="KW-0812">Transmembrane</keyword>
<evidence type="ECO:0000256" key="2">
    <source>
        <dbReference type="SAM" id="Phobius"/>
    </source>
</evidence>
<dbReference type="EMBL" id="AP022345">
    <property type="protein sequence ID" value="BBU69673.1"/>
    <property type="molecule type" value="Genomic_DNA"/>
</dbReference>
<dbReference type="GO" id="GO:0004713">
    <property type="term" value="F:protein tyrosine kinase activity"/>
    <property type="evidence" value="ECO:0007669"/>
    <property type="project" value="TreeGrafter"/>
</dbReference>
<evidence type="ECO:0000313" key="3">
    <source>
        <dbReference type="EMBL" id="BBU69673.1"/>
    </source>
</evidence>
<dbReference type="OrthoDB" id="5497849at2"/>
<dbReference type="PANTHER" id="PTHR32309">
    <property type="entry name" value="TYROSINE-PROTEIN KINASE"/>
    <property type="match status" value="1"/>
</dbReference>
<dbReference type="AlphaFoldDB" id="A0A7R6RBH3"/>
<organism evidence="3 4">
    <name type="scientific">Fluviibacter phosphoraccumulans</name>
    <dbReference type="NCBI Taxonomy" id="1751046"/>
    <lineage>
        <taxon>Bacteria</taxon>
        <taxon>Pseudomonadati</taxon>
        <taxon>Pseudomonadota</taxon>
        <taxon>Betaproteobacteria</taxon>
        <taxon>Rhodocyclales</taxon>
        <taxon>Fluviibacteraceae</taxon>
        <taxon>Fluviibacter</taxon>
    </lineage>
</organism>
<reference evidence="4" key="1">
    <citation type="submission" date="2020-01" db="EMBL/GenBank/DDBJ databases">
        <title>Phosphoaccumulans saitamaens gen. nov., sp. nov., a polyphosphate accumulating bacterium isolated from surface river water.</title>
        <authorList>
            <person name="Watanabe K."/>
            <person name="Suda W."/>
        </authorList>
    </citation>
    <scope>NUCLEOTIDE SEQUENCE [LARGE SCALE GENOMIC DNA]</scope>
    <source>
        <strain evidence="4">ICHIAU1</strain>
    </source>
</reference>
<sequence length="326" mass="37170">MRFPRQHLTKLRKPKLPPKFKEKWVDPGKEKLFAFGKLFVFIVLLPSLASILYFGFWASDVYISESKFLVRSPQQQQPQAGLGGILSSIGVSNSGPDGYIVANYIKSIDAMMAVDRKVDLKQVFTSGKVDIFSRFASFYHNESYERLHKYFDNRVEYNYDPASSVATLKVKAFSGESARDINLALLENSEALVNKISDDTRKDVIDFANYQVENSQKKLEEADAALNKYRNGNNADDKNFVTHYQQLNIMRDTAEKELAASIDALQKARIDAQRKRLYIERIVQPTLPDYPLEPKRMLTIVSTLLGTLLIWGIVRMLIASAREHSE</sequence>
<protein>
    <submittedName>
        <fullName evidence="3">Capsule polysaccharide export protein</fullName>
    </submittedName>
</protein>
<dbReference type="InterPro" id="IPR050445">
    <property type="entry name" value="Bact_polysacc_biosynth/exp"/>
</dbReference>
<evidence type="ECO:0000313" key="4">
    <source>
        <dbReference type="Proteomes" id="UP000463961"/>
    </source>
</evidence>
<keyword evidence="1" id="KW-0175">Coiled coil</keyword>
<accession>A0A7R6RBH3</accession>
<keyword evidence="2" id="KW-0472">Membrane</keyword>